<accession>A0A9N8E9V8</accession>
<proteinExistence type="predicted"/>
<name>A0A9N8E9V8_9STRA</name>
<dbReference type="AlphaFoldDB" id="A0A9N8E9V8"/>
<reference evidence="1" key="1">
    <citation type="submission" date="2020-06" db="EMBL/GenBank/DDBJ databases">
        <authorList>
            <consortium name="Plant Systems Biology data submission"/>
        </authorList>
    </citation>
    <scope>NUCLEOTIDE SEQUENCE</scope>
    <source>
        <strain evidence="1">D6</strain>
    </source>
</reference>
<evidence type="ECO:0000313" key="2">
    <source>
        <dbReference type="Proteomes" id="UP001153069"/>
    </source>
</evidence>
<sequence length="207" mass="23013">MIPTFLNEQVLCVSNDSTTTKPQHSTMKRTVHFPEEQMVVVHDVLARQDYTEEELSACFFAKGDYKSFKKSSIVTLQKWRAGELPAGGTTKHCMRGLECRTREGAQQRKELKQAARTALMTEIQRQMVAGVQDELELAAVYHRTCAPQQHQASIQGMCDQLEAQEYYTLAQAVAPKQIHSTTTTTNALQLQAILDCPAPTTVVGVAA</sequence>
<protein>
    <submittedName>
        <fullName evidence="1">Uncharacterized protein</fullName>
    </submittedName>
</protein>
<dbReference type="EMBL" id="CAICTM010000654">
    <property type="protein sequence ID" value="CAB9514474.1"/>
    <property type="molecule type" value="Genomic_DNA"/>
</dbReference>
<gene>
    <name evidence="1" type="ORF">SEMRO_655_G182290.1</name>
</gene>
<dbReference type="Proteomes" id="UP001153069">
    <property type="component" value="Unassembled WGS sequence"/>
</dbReference>
<evidence type="ECO:0000313" key="1">
    <source>
        <dbReference type="EMBL" id="CAB9514474.1"/>
    </source>
</evidence>
<comment type="caution">
    <text evidence="1">The sequence shown here is derived from an EMBL/GenBank/DDBJ whole genome shotgun (WGS) entry which is preliminary data.</text>
</comment>
<keyword evidence="2" id="KW-1185">Reference proteome</keyword>
<organism evidence="1 2">
    <name type="scientific">Seminavis robusta</name>
    <dbReference type="NCBI Taxonomy" id="568900"/>
    <lineage>
        <taxon>Eukaryota</taxon>
        <taxon>Sar</taxon>
        <taxon>Stramenopiles</taxon>
        <taxon>Ochrophyta</taxon>
        <taxon>Bacillariophyta</taxon>
        <taxon>Bacillariophyceae</taxon>
        <taxon>Bacillariophycidae</taxon>
        <taxon>Naviculales</taxon>
        <taxon>Naviculaceae</taxon>
        <taxon>Seminavis</taxon>
    </lineage>
</organism>